<sequence>MVRLSLGRTWAPGSTFQLVFWFPPAETNLTQVSSPIPTIVVEPTEKPGTTWNLSSRYGTGGNRGVELSEDEVSPGAVFCVAQFVASRAREKNFSSSPVWVLPVHKKWQSLFPAAG</sequence>
<dbReference type="EnsemblMetazoa" id="ASIC018720-RA">
    <property type="protein sequence ID" value="ASIC018720-PA"/>
    <property type="gene ID" value="ASIC018720"/>
</dbReference>
<reference evidence="2" key="2">
    <citation type="submission" date="2020-05" db="UniProtKB">
        <authorList>
            <consortium name="EnsemblMetazoa"/>
        </authorList>
    </citation>
    <scope>IDENTIFICATION</scope>
</reference>
<keyword evidence="1" id="KW-0808">Transferase</keyword>
<dbReference type="GO" id="GO:0016301">
    <property type="term" value="F:kinase activity"/>
    <property type="evidence" value="ECO:0007669"/>
    <property type="project" value="UniProtKB-KW"/>
</dbReference>
<dbReference type="EMBL" id="ATLV01024116">
    <property type="status" value="NOT_ANNOTATED_CDS"/>
    <property type="molecule type" value="Genomic_DNA"/>
</dbReference>
<organism evidence="1">
    <name type="scientific">Anopheles sinensis</name>
    <name type="common">Mosquito</name>
    <dbReference type="NCBI Taxonomy" id="74873"/>
    <lineage>
        <taxon>Eukaryota</taxon>
        <taxon>Metazoa</taxon>
        <taxon>Ecdysozoa</taxon>
        <taxon>Arthropoda</taxon>
        <taxon>Hexapoda</taxon>
        <taxon>Insecta</taxon>
        <taxon>Pterygota</taxon>
        <taxon>Neoptera</taxon>
        <taxon>Endopterygota</taxon>
        <taxon>Diptera</taxon>
        <taxon>Nematocera</taxon>
        <taxon>Culicoidea</taxon>
        <taxon>Culicidae</taxon>
        <taxon>Anophelinae</taxon>
        <taxon>Anopheles</taxon>
    </lineage>
</organism>
<dbReference type="EMBL" id="KE525349">
    <property type="protein sequence ID" value="KFB50682.1"/>
    <property type="molecule type" value="Genomic_DNA"/>
</dbReference>
<name>A0A084WKD8_ANOSI</name>
<evidence type="ECO:0000313" key="1">
    <source>
        <dbReference type="EMBL" id="KFB50682.1"/>
    </source>
</evidence>
<dbReference type="Proteomes" id="UP000030765">
    <property type="component" value="Unassembled WGS sequence"/>
</dbReference>
<dbReference type="AlphaFoldDB" id="A0A084WKD8"/>
<keyword evidence="3" id="KW-1185">Reference proteome</keyword>
<gene>
    <name evidence="1" type="ORF">ZHAS_00018720</name>
</gene>
<keyword evidence="1" id="KW-0418">Kinase</keyword>
<accession>A0A084WKD8</accession>
<protein>
    <submittedName>
        <fullName evidence="1 2">Proto-oncogene tyrosine-protein kinase ROS</fullName>
    </submittedName>
</protein>
<evidence type="ECO:0000313" key="2">
    <source>
        <dbReference type="EnsemblMetazoa" id="ASIC018720-PA"/>
    </source>
</evidence>
<reference evidence="1 3" key="1">
    <citation type="journal article" date="2014" name="BMC Genomics">
        <title>Genome sequence of Anopheles sinensis provides insight into genetics basis of mosquito competence for malaria parasites.</title>
        <authorList>
            <person name="Zhou D."/>
            <person name="Zhang D."/>
            <person name="Ding G."/>
            <person name="Shi L."/>
            <person name="Hou Q."/>
            <person name="Ye Y."/>
            <person name="Xu Y."/>
            <person name="Zhou H."/>
            <person name="Xiong C."/>
            <person name="Li S."/>
            <person name="Yu J."/>
            <person name="Hong S."/>
            <person name="Yu X."/>
            <person name="Zou P."/>
            <person name="Chen C."/>
            <person name="Chang X."/>
            <person name="Wang W."/>
            <person name="Lv Y."/>
            <person name="Sun Y."/>
            <person name="Ma L."/>
            <person name="Shen B."/>
            <person name="Zhu C."/>
        </authorList>
    </citation>
    <scope>NUCLEOTIDE SEQUENCE [LARGE SCALE GENOMIC DNA]</scope>
</reference>
<proteinExistence type="predicted"/>
<dbReference type="VEuPathDB" id="VectorBase:ASIC018720"/>
<evidence type="ECO:0000313" key="3">
    <source>
        <dbReference type="Proteomes" id="UP000030765"/>
    </source>
</evidence>